<dbReference type="AlphaFoldDB" id="A0A2P2PY62"/>
<sequence length="34" mass="4213">MKQYSGHPLIHKSTEKERKKYDMFSFFMLKPNKH</sequence>
<dbReference type="EMBL" id="GGEC01079197">
    <property type="protein sequence ID" value="MBX59681.1"/>
    <property type="molecule type" value="Transcribed_RNA"/>
</dbReference>
<accession>A0A2P2PY62</accession>
<reference evidence="1" key="1">
    <citation type="submission" date="2018-02" db="EMBL/GenBank/DDBJ databases">
        <title>Rhizophora mucronata_Transcriptome.</title>
        <authorList>
            <person name="Meera S.P."/>
            <person name="Sreeshan A."/>
            <person name="Augustine A."/>
        </authorList>
    </citation>
    <scope>NUCLEOTIDE SEQUENCE</scope>
    <source>
        <tissue evidence="1">Leaf</tissue>
    </source>
</reference>
<proteinExistence type="predicted"/>
<name>A0A2P2PY62_RHIMU</name>
<organism evidence="1">
    <name type="scientific">Rhizophora mucronata</name>
    <name type="common">Asiatic mangrove</name>
    <dbReference type="NCBI Taxonomy" id="61149"/>
    <lineage>
        <taxon>Eukaryota</taxon>
        <taxon>Viridiplantae</taxon>
        <taxon>Streptophyta</taxon>
        <taxon>Embryophyta</taxon>
        <taxon>Tracheophyta</taxon>
        <taxon>Spermatophyta</taxon>
        <taxon>Magnoliopsida</taxon>
        <taxon>eudicotyledons</taxon>
        <taxon>Gunneridae</taxon>
        <taxon>Pentapetalae</taxon>
        <taxon>rosids</taxon>
        <taxon>fabids</taxon>
        <taxon>Malpighiales</taxon>
        <taxon>Rhizophoraceae</taxon>
        <taxon>Rhizophora</taxon>
    </lineage>
</organism>
<protein>
    <submittedName>
        <fullName evidence="1">Uncharacterized protein</fullName>
    </submittedName>
</protein>
<evidence type="ECO:0000313" key="1">
    <source>
        <dbReference type="EMBL" id="MBX59681.1"/>
    </source>
</evidence>